<evidence type="ECO:0000313" key="4">
    <source>
        <dbReference type="Proteomes" id="UP000535543"/>
    </source>
</evidence>
<dbReference type="InterPro" id="IPR002762">
    <property type="entry name" value="CbiX-like"/>
</dbReference>
<dbReference type="CDD" id="cd03416">
    <property type="entry name" value="CbiX_SirB_N"/>
    <property type="match status" value="1"/>
</dbReference>
<dbReference type="EMBL" id="VCQU01000004">
    <property type="protein sequence ID" value="NMN96010.1"/>
    <property type="molecule type" value="Genomic_DNA"/>
</dbReference>
<dbReference type="Pfam" id="PF01903">
    <property type="entry name" value="CbiX"/>
    <property type="match status" value="2"/>
</dbReference>
<evidence type="ECO:0000256" key="1">
    <source>
        <dbReference type="ARBA" id="ARBA00022723"/>
    </source>
</evidence>
<sequence length="228" mass="24245">MTPPLVLVAHGTRSARGVEMIAALAEALSAKVPRVHVSFVDVLGPSPSETLRDLGGEAAVVVPAFLASGYHVHTDVQREVEGFDVAVTRAMGPDPVLARVQHRRLREAGWRPGDAVVLAAAGSSDKRALADVRRAASMLADRVGSRVHIGYVATGEPRVADVVEKLRESGQRRVFVASYLLAHGLFQGRLHQAGADGVGEPLGVHPDVVDLVAERYRAGARELARARV</sequence>
<accession>A0A848KIF3</accession>
<dbReference type="SUPFAM" id="SSF53800">
    <property type="entry name" value="Chelatase"/>
    <property type="match status" value="1"/>
</dbReference>
<dbReference type="GO" id="GO:0016829">
    <property type="term" value="F:lyase activity"/>
    <property type="evidence" value="ECO:0007669"/>
    <property type="project" value="UniProtKB-KW"/>
</dbReference>
<reference evidence="3 4" key="1">
    <citation type="submission" date="2019-05" db="EMBL/GenBank/DDBJ databases">
        <authorList>
            <person name="Lee S.D."/>
        </authorList>
    </citation>
    <scope>NUCLEOTIDE SEQUENCE [LARGE SCALE GENOMIC DNA]</scope>
    <source>
        <strain evidence="3 4">YC2-7</strain>
    </source>
</reference>
<dbReference type="Proteomes" id="UP000535543">
    <property type="component" value="Unassembled WGS sequence"/>
</dbReference>
<dbReference type="CDD" id="cd03414">
    <property type="entry name" value="CbiX_SirB_C"/>
    <property type="match status" value="1"/>
</dbReference>
<keyword evidence="4" id="KW-1185">Reference proteome</keyword>
<reference evidence="3 4" key="2">
    <citation type="submission" date="2020-06" db="EMBL/GenBank/DDBJ databases">
        <title>Antribacter stalactiti gen. nov., sp. nov., a new member of the family Nacardiaceae isolated from a cave.</title>
        <authorList>
            <person name="Kim I.S."/>
        </authorList>
    </citation>
    <scope>NUCLEOTIDE SEQUENCE [LARGE SCALE GENOMIC DNA]</scope>
    <source>
        <strain evidence="3 4">YC2-7</strain>
    </source>
</reference>
<protein>
    <submittedName>
        <fullName evidence="3">Sirohydrochlorin chelatase</fullName>
    </submittedName>
</protein>
<dbReference type="AlphaFoldDB" id="A0A848KIF3"/>
<keyword evidence="1" id="KW-0479">Metal-binding</keyword>
<dbReference type="GO" id="GO:0046872">
    <property type="term" value="F:metal ion binding"/>
    <property type="evidence" value="ECO:0007669"/>
    <property type="project" value="UniProtKB-KW"/>
</dbReference>
<evidence type="ECO:0000313" key="3">
    <source>
        <dbReference type="EMBL" id="NMN96010.1"/>
    </source>
</evidence>
<dbReference type="Gene3D" id="3.40.50.1400">
    <property type="match status" value="2"/>
</dbReference>
<keyword evidence="2" id="KW-0456">Lyase</keyword>
<name>A0A848KIF3_9NOCA</name>
<proteinExistence type="predicted"/>
<organism evidence="3 4">
    <name type="scientific">Antrihabitans stalactiti</name>
    <dbReference type="NCBI Taxonomy" id="2584121"/>
    <lineage>
        <taxon>Bacteria</taxon>
        <taxon>Bacillati</taxon>
        <taxon>Actinomycetota</taxon>
        <taxon>Actinomycetes</taxon>
        <taxon>Mycobacteriales</taxon>
        <taxon>Nocardiaceae</taxon>
        <taxon>Antrihabitans</taxon>
    </lineage>
</organism>
<dbReference type="InterPro" id="IPR050963">
    <property type="entry name" value="Sirohydro_Cobaltochel/CbiX"/>
</dbReference>
<comment type="caution">
    <text evidence="3">The sequence shown here is derived from an EMBL/GenBank/DDBJ whole genome shotgun (WGS) entry which is preliminary data.</text>
</comment>
<dbReference type="RefSeq" id="WP_169587499.1">
    <property type="nucleotide sequence ID" value="NZ_VCQU01000004.1"/>
</dbReference>
<dbReference type="PANTHER" id="PTHR33542">
    <property type="entry name" value="SIROHYDROCHLORIN FERROCHELATASE, CHLOROPLASTIC"/>
    <property type="match status" value="1"/>
</dbReference>
<evidence type="ECO:0000256" key="2">
    <source>
        <dbReference type="ARBA" id="ARBA00023239"/>
    </source>
</evidence>
<gene>
    <name evidence="3" type="ORF">FGL95_13305</name>
</gene>
<dbReference type="PANTHER" id="PTHR33542:SF5">
    <property type="entry name" value="FERROCHELATASE CHE1"/>
    <property type="match status" value="1"/>
</dbReference>